<dbReference type="RefSeq" id="WP_048899667.1">
    <property type="nucleotide sequence ID" value="NZ_AP024853.1"/>
</dbReference>
<dbReference type="SMART" id="SM00642">
    <property type="entry name" value="Aamy"/>
    <property type="match status" value="1"/>
</dbReference>
<dbReference type="Pfam" id="PF00128">
    <property type="entry name" value="Alpha-amylase"/>
    <property type="match status" value="1"/>
</dbReference>
<evidence type="ECO:0000256" key="5">
    <source>
        <dbReference type="RuleBase" id="RU003615"/>
    </source>
</evidence>
<proteinExistence type="inferred from homology"/>
<dbReference type="AlphaFoldDB" id="A0A0J8V985"/>
<feature type="domain" description="Glycosyl hydrolase family 13 catalytic" evidence="7">
    <location>
        <begin position="17"/>
        <end position="382"/>
    </location>
</feature>
<keyword evidence="3 6" id="KW-0119">Carbohydrate metabolism</keyword>
<dbReference type="InterPro" id="IPR006046">
    <property type="entry name" value="Alpha_amylase"/>
</dbReference>
<keyword evidence="4 6" id="KW-0326">Glycosidase</keyword>
<dbReference type="EC" id="3.2.1.1" evidence="6"/>
<accession>A0A0J8V985</accession>
<dbReference type="GO" id="GO:0004556">
    <property type="term" value="F:alpha-amylase activity"/>
    <property type="evidence" value="ECO:0007669"/>
    <property type="project" value="UniProtKB-UniRule"/>
</dbReference>
<gene>
    <name evidence="8" type="ORF">C9I94_18690</name>
</gene>
<dbReference type="GO" id="GO:0005975">
    <property type="term" value="P:carbohydrate metabolic process"/>
    <property type="evidence" value="ECO:0007669"/>
    <property type="project" value="InterPro"/>
</dbReference>
<dbReference type="SUPFAM" id="SSF51445">
    <property type="entry name" value="(Trans)glycosidases"/>
    <property type="match status" value="1"/>
</dbReference>
<evidence type="ECO:0000313" key="8">
    <source>
        <dbReference type="EMBL" id="PSW22809.1"/>
    </source>
</evidence>
<dbReference type="GO" id="GO:0043169">
    <property type="term" value="F:cation binding"/>
    <property type="evidence" value="ECO:0007669"/>
    <property type="project" value="InterPro"/>
</dbReference>
<protein>
    <recommendedName>
        <fullName evidence="6">Alpha-amylase</fullName>
        <ecNumber evidence="6">3.2.1.1</ecNumber>
    </recommendedName>
</protein>
<reference evidence="8 9" key="1">
    <citation type="submission" date="2018-01" db="EMBL/GenBank/DDBJ databases">
        <title>Whole genome sequencing of Histamine producing bacteria.</title>
        <authorList>
            <person name="Butler K."/>
        </authorList>
    </citation>
    <scope>NUCLEOTIDE SEQUENCE [LARGE SCALE GENOMIC DNA]</scope>
    <source>
        <strain evidence="8 9">DSM 24669</strain>
    </source>
</reference>
<dbReference type="InterPro" id="IPR006047">
    <property type="entry name" value="GH13_cat_dom"/>
</dbReference>
<name>A0A0J8V985_9GAMM</name>
<evidence type="ECO:0000256" key="4">
    <source>
        <dbReference type="ARBA" id="ARBA00023295"/>
    </source>
</evidence>
<dbReference type="Proteomes" id="UP000240481">
    <property type="component" value="Unassembled WGS sequence"/>
</dbReference>
<evidence type="ECO:0000256" key="2">
    <source>
        <dbReference type="ARBA" id="ARBA00022801"/>
    </source>
</evidence>
<dbReference type="CDD" id="cd11315">
    <property type="entry name" value="AmyAc_bac1_AmyA"/>
    <property type="match status" value="1"/>
</dbReference>
<evidence type="ECO:0000256" key="6">
    <source>
        <dbReference type="RuleBase" id="RU361134"/>
    </source>
</evidence>
<dbReference type="Gene3D" id="3.20.20.80">
    <property type="entry name" value="Glycosidases"/>
    <property type="match status" value="1"/>
</dbReference>
<comment type="catalytic activity">
    <reaction evidence="6">
        <text>Endohydrolysis of (1-&gt;4)-alpha-D-glucosidic linkages in polysaccharides containing three or more (1-&gt;4)-alpha-linked D-glucose units.</text>
        <dbReference type="EC" id="3.2.1.1"/>
    </reaction>
</comment>
<dbReference type="STRING" id="680026.AB733_15990"/>
<evidence type="ECO:0000256" key="1">
    <source>
        <dbReference type="ARBA" id="ARBA00008061"/>
    </source>
</evidence>
<dbReference type="PANTHER" id="PTHR43447">
    <property type="entry name" value="ALPHA-AMYLASE"/>
    <property type="match status" value="1"/>
</dbReference>
<comment type="caution">
    <text evidence="8">The sequence shown here is derived from an EMBL/GenBank/DDBJ whole genome shotgun (WGS) entry which is preliminary data.</text>
</comment>
<organism evidence="8 9">
    <name type="scientific">Photobacterium swingsii</name>
    <dbReference type="NCBI Taxonomy" id="680026"/>
    <lineage>
        <taxon>Bacteria</taxon>
        <taxon>Pseudomonadati</taxon>
        <taxon>Pseudomonadota</taxon>
        <taxon>Gammaproteobacteria</taxon>
        <taxon>Vibrionales</taxon>
        <taxon>Vibrionaceae</taxon>
        <taxon>Photobacterium</taxon>
    </lineage>
</organism>
<keyword evidence="9" id="KW-1185">Reference proteome</keyword>
<dbReference type="EMBL" id="PYLZ01000011">
    <property type="protein sequence ID" value="PSW22809.1"/>
    <property type="molecule type" value="Genomic_DNA"/>
</dbReference>
<dbReference type="InterPro" id="IPR017853">
    <property type="entry name" value="GH"/>
</dbReference>
<evidence type="ECO:0000259" key="7">
    <source>
        <dbReference type="SMART" id="SM00642"/>
    </source>
</evidence>
<evidence type="ECO:0000313" key="9">
    <source>
        <dbReference type="Proteomes" id="UP000240481"/>
    </source>
</evidence>
<evidence type="ECO:0000256" key="3">
    <source>
        <dbReference type="ARBA" id="ARBA00023277"/>
    </source>
</evidence>
<keyword evidence="2 6" id="KW-0378">Hydrolase</keyword>
<comment type="similarity">
    <text evidence="1 5">Belongs to the glycosyl hydrolase 13 family.</text>
</comment>
<dbReference type="PRINTS" id="PR00110">
    <property type="entry name" value="ALPHAAMYLASE"/>
</dbReference>
<dbReference type="OrthoDB" id="9805159at2"/>
<sequence length="474" mass="53495">MKAISNPINATYSQATNVILHAFDWPYCRIKEQAASIADAGFKAVLISPPMKSLKSEDGTPWWQRYQPQDYRVIDNQLGNTLDFKAMTHALSAENIHVYVDVVFNHMANEEEINEALIYPNTDVLADYKKNKAHYQDLMLFGDLGQPLFTDKDFVLAFPIKDWTDPWEVQHGRISNGDRDPGLPTLKYTDKVVEAQKQYLKALKQLGVKGFRIDAAKHMTLEHLHQVWDDEISSETHVFGEIITDGGATKEEYELFLQPYLANTYLGAYDFPLFHTLKNTLSEPDSTMASLINPYSLGSALAHDRAITFAITHDIPNNDVFLDQVMPEHIECLAYCYILGRDGGVPLIYSDLDTSGITDKSGKPRWLDCWKNPTLQQMIRFHNLMHGKPMALVHQTEDVLVFSRGANEGMVAINKGQQAVEICLNAEVSTDMTTEILQQEGVSFDATHQHLTLAKHSCAMLLCLNLKPKDVNPH</sequence>